<organism evidence="2 3">
    <name type="scientific">Cellulomonas cellasea</name>
    <dbReference type="NCBI Taxonomy" id="43670"/>
    <lineage>
        <taxon>Bacteria</taxon>
        <taxon>Bacillati</taxon>
        <taxon>Actinomycetota</taxon>
        <taxon>Actinomycetes</taxon>
        <taxon>Micrococcales</taxon>
        <taxon>Cellulomonadaceae</taxon>
        <taxon>Cellulomonas</taxon>
    </lineage>
</organism>
<reference evidence="2 3" key="2">
    <citation type="submission" date="2020-08" db="EMBL/GenBank/DDBJ databases">
        <authorList>
            <person name="Partida-Martinez L."/>
            <person name="Huntemann M."/>
            <person name="Clum A."/>
            <person name="Wang J."/>
            <person name="Palaniappan K."/>
            <person name="Ritter S."/>
            <person name="Chen I.-M."/>
            <person name="Stamatis D."/>
            <person name="Reddy T."/>
            <person name="O'Malley R."/>
            <person name="Daum C."/>
            <person name="Shapiro N."/>
            <person name="Ivanova N."/>
            <person name="Kyrpides N."/>
            <person name="Woyke T."/>
        </authorList>
    </citation>
    <scope>NUCLEOTIDE SEQUENCE [LARGE SCALE GENOMIC DNA]</scope>
    <source>
        <strain evidence="2 3">RAS26</strain>
    </source>
</reference>
<dbReference type="Pfam" id="PF07332">
    <property type="entry name" value="Phage_holin_3_6"/>
    <property type="match status" value="1"/>
</dbReference>
<evidence type="ECO:0000313" key="3">
    <source>
        <dbReference type="Proteomes" id="UP000518206"/>
    </source>
</evidence>
<keyword evidence="1" id="KW-1133">Transmembrane helix</keyword>
<protein>
    <submittedName>
        <fullName evidence="2">VIT1/CCC1 family predicted Fe2+/Mn2+ transporter</fullName>
    </submittedName>
</protein>
<dbReference type="RefSeq" id="WP_183298136.1">
    <property type="nucleotide sequence ID" value="NZ_JACHVX010000010.1"/>
</dbReference>
<keyword evidence="1" id="KW-0812">Transmembrane</keyword>
<sequence>MVTASHGTVPPTDQQSIGQLLGRLSEQSSKLVRSEIELAKAEITSSVKKVGIGAGLLAGAAFFGFFAFAVLLATAIIALSGQMALWLAALLVAVVLLVLTIVLALLGKKRLDDGAPPTPERAVENVKLDVDAVKEGLH</sequence>
<feature type="transmembrane region" description="Helical" evidence="1">
    <location>
        <begin position="50"/>
        <end position="78"/>
    </location>
</feature>
<dbReference type="EMBL" id="JACHVX010000010">
    <property type="protein sequence ID" value="MBB2925416.1"/>
    <property type="molecule type" value="Genomic_DNA"/>
</dbReference>
<keyword evidence="1" id="KW-0472">Membrane</keyword>
<dbReference type="AlphaFoldDB" id="A0A7W4UJQ6"/>
<accession>A0A7W4UJQ6</accession>
<dbReference type="Proteomes" id="UP000518206">
    <property type="component" value="Unassembled WGS sequence"/>
</dbReference>
<evidence type="ECO:0000256" key="1">
    <source>
        <dbReference type="SAM" id="Phobius"/>
    </source>
</evidence>
<reference evidence="2 3" key="1">
    <citation type="submission" date="2020-08" db="EMBL/GenBank/DDBJ databases">
        <title>The Agave Microbiome: Exploring the role of microbial communities in plant adaptations to desert environments.</title>
        <authorList>
            <person name="Partida-Martinez L.P."/>
        </authorList>
    </citation>
    <scope>NUCLEOTIDE SEQUENCE [LARGE SCALE GENOMIC DNA]</scope>
    <source>
        <strain evidence="2 3">RAS26</strain>
    </source>
</reference>
<comment type="caution">
    <text evidence="2">The sequence shown here is derived from an EMBL/GenBank/DDBJ whole genome shotgun (WGS) entry which is preliminary data.</text>
</comment>
<proteinExistence type="predicted"/>
<name>A0A7W4UJQ6_9CELL</name>
<dbReference type="InterPro" id="IPR009937">
    <property type="entry name" value="Phage_holin_3_6"/>
</dbReference>
<evidence type="ECO:0000313" key="2">
    <source>
        <dbReference type="EMBL" id="MBB2925416.1"/>
    </source>
</evidence>
<feature type="transmembrane region" description="Helical" evidence="1">
    <location>
        <begin position="84"/>
        <end position="106"/>
    </location>
</feature>
<gene>
    <name evidence="2" type="ORF">FHR80_004360</name>
</gene>